<comment type="caution">
    <text evidence="3">The sequence shown here is derived from an EMBL/GenBank/DDBJ whole genome shotgun (WGS) entry which is preliminary data.</text>
</comment>
<feature type="coiled-coil region" evidence="1">
    <location>
        <begin position="125"/>
        <end position="161"/>
    </location>
</feature>
<dbReference type="AlphaFoldDB" id="B9XJB7"/>
<keyword evidence="1" id="KW-0175">Coiled coil</keyword>
<accession>B9XJB7</accession>
<proteinExistence type="predicted"/>
<evidence type="ECO:0000256" key="1">
    <source>
        <dbReference type="SAM" id="Coils"/>
    </source>
</evidence>
<name>B9XJB7_PEDPL</name>
<reference evidence="3 4" key="1">
    <citation type="journal article" date="2011" name="J. Bacteriol.">
        <title>Genome sequence of 'Pedosphaera parvula' Ellin514, an aerobic Verrucomicrobial isolate from pasture soil.</title>
        <authorList>
            <person name="Kant R."/>
            <person name="van Passel M.W."/>
            <person name="Sangwan P."/>
            <person name="Palva A."/>
            <person name="Lucas S."/>
            <person name="Copeland A."/>
            <person name="Lapidus A."/>
            <person name="Glavina Del Rio T."/>
            <person name="Dalin E."/>
            <person name="Tice H."/>
            <person name="Bruce D."/>
            <person name="Goodwin L."/>
            <person name="Pitluck S."/>
            <person name="Chertkov O."/>
            <person name="Larimer F.W."/>
            <person name="Land M.L."/>
            <person name="Hauser L."/>
            <person name="Brettin T.S."/>
            <person name="Detter J.C."/>
            <person name="Han S."/>
            <person name="de Vos W.M."/>
            <person name="Janssen P.H."/>
            <person name="Smidt H."/>
        </authorList>
    </citation>
    <scope>NUCLEOTIDE SEQUENCE [LARGE SCALE GENOMIC DNA]</scope>
    <source>
        <strain evidence="3 4">Ellin514</strain>
    </source>
</reference>
<organism evidence="3 4">
    <name type="scientific">Pedosphaera parvula (strain Ellin514)</name>
    <dbReference type="NCBI Taxonomy" id="320771"/>
    <lineage>
        <taxon>Bacteria</taxon>
        <taxon>Pseudomonadati</taxon>
        <taxon>Verrucomicrobiota</taxon>
        <taxon>Pedosphaerae</taxon>
        <taxon>Pedosphaerales</taxon>
        <taxon>Pedosphaeraceae</taxon>
        <taxon>Pedosphaera</taxon>
    </lineage>
</organism>
<evidence type="ECO:0000313" key="4">
    <source>
        <dbReference type="Proteomes" id="UP000003688"/>
    </source>
</evidence>
<sequence>MNNPATQIIKSNMKPVPLGLAVILGSLIPPLLPAGEITTREGKTYPAAEVERVEPDGIILSYQPPGGGLGSAKLKFAILPENLQREYAYDPQKAAAFETDQVHAQQTLQKKFWSEYEDATNHIAIRRIEEEKQAEIEARENAELQARQAQAEQERIAKESKMKAESALAQTQPYYDPQDPSNPLIYQPSTSDGMYRPPLPLDQVPLIPEKTSAAKQTPIYTGKEIIVSPGALVSKSVSAH</sequence>
<evidence type="ECO:0000313" key="3">
    <source>
        <dbReference type="EMBL" id="EEF60155.1"/>
    </source>
</evidence>
<dbReference type="Proteomes" id="UP000003688">
    <property type="component" value="Unassembled WGS sequence"/>
</dbReference>
<evidence type="ECO:0000256" key="2">
    <source>
        <dbReference type="SAM" id="MobiDB-lite"/>
    </source>
</evidence>
<keyword evidence="4" id="KW-1185">Reference proteome</keyword>
<dbReference type="EMBL" id="ABOX02000020">
    <property type="protein sequence ID" value="EEF60155.1"/>
    <property type="molecule type" value="Genomic_DNA"/>
</dbReference>
<protein>
    <submittedName>
        <fullName evidence="3">Uncharacterized protein</fullName>
    </submittedName>
</protein>
<feature type="region of interest" description="Disordered" evidence="2">
    <location>
        <begin position="165"/>
        <end position="185"/>
    </location>
</feature>
<dbReference type="RefSeq" id="WP_007415910.1">
    <property type="nucleotide sequence ID" value="NZ_ABOX02000020.1"/>
</dbReference>
<gene>
    <name evidence="3" type="ORF">Cflav_PD3214</name>
</gene>